<dbReference type="RefSeq" id="WP_133058152.1">
    <property type="nucleotide sequence ID" value="NZ_JACKVC010000008.1"/>
</dbReference>
<organism evidence="2 4">
    <name type="scientific">Mycolicibacterium porcinum</name>
    <dbReference type="NCBI Taxonomy" id="39693"/>
    <lineage>
        <taxon>Bacteria</taxon>
        <taxon>Bacillati</taxon>
        <taxon>Actinomycetota</taxon>
        <taxon>Actinomycetes</taxon>
        <taxon>Mycobacteriales</taxon>
        <taxon>Mycobacteriaceae</taxon>
        <taxon>Mycolicibacterium</taxon>
    </lineage>
</organism>
<accession>A0AAW5SWT4</accession>
<reference evidence="2" key="1">
    <citation type="submission" date="2020-07" db="EMBL/GenBank/DDBJ databases">
        <authorList>
            <person name="Pettersson B.M.F."/>
            <person name="Behra P.R.K."/>
            <person name="Ramesh M."/>
            <person name="Das S."/>
            <person name="Dasgupta S."/>
            <person name="Kirsebom L.A."/>
        </authorList>
    </citation>
    <scope>NUCLEOTIDE SEQUENCE</scope>
    <source>
        <strain evidence="2">DSM 44242</strain>
    </source>
</reference>
<evidence type="ECO:0000313" key="2">
    <source>
        <dbReference type="EMBL" id="MCV7386858.1"/>
    </source>
</evidence>
<feature type="region of interest" description="Disordered" evidence="1">
    <location>
        <begin position="1"/>
        <end position="44"/>
    </location>
</feature>
<feature type="region of interest" description="Disordered" evidence="1">
    <location>
        <begin position="142"/>
        <end position="161"/>
    </location>
</feature>
<dbReference type="AlphaFoldDB" id="A0AAW5SWT4"/>
<keyword evidence="5" id="KW-1185">Reference proteome</keyword>
<evidence type="ECO:0000313" key="4">
    <source>
        <dbReference type="Proteomes" id="UP001141659"/>
    </source>
</evidence>
<evidence type="ECO:0000313" key="3">
    <source>
        <dbReference type="EMBL" id="MEX3740829.1"/>
    </source>
</evidence>
<protein>
    <submittedName>
        <fullName evidence="2">Uncharacterized protein</fullName>
    </submittedName>
</protein>
<dbReference type="Proteomes" id="UP001141659">
    <property type="component" value="Unassembled WGS sequence"/>
</dbReference>
<sequence length="161" mass="17617">MSVDNRLKNNPHDDTIERRYRSRIAPQADFTDSPPVPDIAAGDTGGALHRAVGVRELPDHGFEVSICEFDTPGLYTKFKNGNIVGPDPARPYSLVLPVVRWTDEPAADGTTSTEKRWLLTDPGVVLHQPKADVAATCESFKPEPFVQKMPDPTTSPSPPTK</sequence>
<gene>
    <name evidence="3" type="ORF">ABFW12_21630</name>
    <name evidence="2" type="ORF">H5P34_02195</name>
</gene>
<name>A0AAW5SWT4_9MYCO</name>
<dbReference type="Proteomes" id="UP001558474">
    <property type="component" value="Unassembled WGS sequence"/>
</dbReference>
<feature type="compositionally biased region" description="Basic and acidic residues" evidence="1">
    <location>
        <begin position="1"/>
        <end position="19"/>
    </location>
</feature>
<reference evidence="2" key="2">
    <citation type="journal article" date="2022" name="BMC Genomics">
        <title>Comparative genome analysis of mycobacteria focusing on tRNA and non-coding RNA.</title>
        <authorList>
            <person name="Behra P.R.K."/>
            <person name="Pettersson B.M.F."/>
            <person name="Ramesh M."/>
            <person name="Das S."/>
            <person name="Dasgupta S."/>
            <person name="Kirsebom L.A."/>
        </authorList>
    </citation>
    <scope>NUCLEOTIDE SEQUENCE</scope>
    <source>
        <strain evidence="2">DSM 44242</strain>
    </source>
</reference>
<evidence type="ECO:0000256" key="1">
    <source>
        <dbReference type="SAM" id="MobiDB-lite"/>
    </source>
</evidence>
<reference evidence="3 5" key="3">
    <citation type="submission" date="2024-04" db="EMBL/GenBank/DDBJ databases">
        <title>Genomic Markers of Mycobacteria.</title>
        <authorList>
            <person name="Soliman M.S."/>
            <person name="Elkholy A."/>
            <person name="Soliman N.S."/>
            <person name="Abbas A."/>
            <person name="Khayrat S."/>
            <person name="Shawky S."/>
        </authorList>
    </citation>
    <scope>NUCLEOTIDE SEQUENCE [LARGE SCALE GENOMIC DNA]</scope>
    <source>
        <strain evidence="3 5">Egy-CU-AM5</strain>
    </source>
</reference>
<proteinExistence type="predicted"/>
<dbReference type="EMBL" id="JACKVC010000008">
    <property type="protein sequence ID" value="MCV7386858.1"/>
    <property type="molecule type" value="Genomic_DNA"/>
</dbReference>
<evidence type="ECO:0000313" key="5">
    <source>
        <dbReference type="Proteomes" id="UP001558474"/>
    </source>
</evidence>
<dbReference type="EMBL" id="JBDLOU010000052">
    <property type="protein sequence ID" value="MEX3740829.1"/>
    <property type="molecule type" value="Genomic_DNA"/>
</dbReference>
<comment type="caution">
    <text evidence="2">The sequence shown here is derived from an EMBL/GenBank/DDBJ whole genome shotgun (WGS) entry which is preliminary data.</text>
</comment>